<dbReference type="AlphaFoldDB" id="A0A2A2SAS5"/>
<organism evidence="2 3">
    <name type="scientific">Sphingomonas lenta</name>
    <dbReference type="NCBI Taxonomy" id="1141887"/>
    <lineage>
        <taxon>Bacteria</taxon>
        <taxon>Pseudomonadati</taxon>
        <taxon>Pseudomonadota</taxon>
        <taxon>Alphaproteobacteria</taxon>
        <taxon>Sphingomonadales</taxon>
        <taxon>Sphingomonadaceae</taxon>
        <taxon>Sphingomonas</taxon>
    </lineage>
</organism>
<gene>
    <name evidence="2" type="ORF">CKY28_17930</name>
</gene>
<reference evidence="3" key="1">
    <citation type="submission" date="2017-09" db="EMBL/GenBank/DDBJ databases">
        <authorList>
            <person name="Feng G."/>
            <person name="Zhu H."/>
        </authorList>
    </citation>
    <scope>NUCLEOTIDE SEQUENCE [LARGE SCALE GENOMIC DNA]</scope>
    <source>
        <strain evidence="3">1PNM-20</strain>
    </source>
</reference>
<dbReference type="OrthoDB" id="7281829at2"/>
<name>A0A2A2SAS5_9SPHN</name>
<protein>
    <recommendedName>
        <fullName evidence="1">Tn3 transposase DDE domain-containing protein</fullName>
    </recommendedName>
</protein>
<comment type="caution">
    <text evidence="2">The sequence shown here is derived from an EMBL/GenBank/DDBJ whole genome shotgun (WGS) entry which is preliminary data.</text>
</comment>
<keyword evidence="3" id="KW-1185">Reference proteome</keyword>
<proteinExistence type="predicted"/>
<feature type="domain" description="Tn3 transposase DDE" evidence="1">
    <location>
        <begin position="21"/>
        <end position="82"/>
    </location>
</feature>
<evidence type="ECO:0000313" key="3">
    <source>
        <dbReference type="Proteomes" id="UP000218151"/>
    </source>
</evidence>
<dbReference type="GO" id="GO:0004803">
    <property type="term" value="F:transposase activity"/>
    <property type="evidence" value="ECO:0007669"/>
    <property type="project" value="InterPro"/>
</dbReference>
<sequence length="83" mass="9016">MHLSPSIVVDPPLMSMVDPKTPVDVGHAARHADELLRMATSIRSGRVTASAVLKRLSAFPRVTGLAVALREVSRIEHSTFMLI</sequence>
<dbReference type="EMBL" id="NSLI01000008">
    <property type="protein sequence ID" value="PAX06357.1"/>
    <property type="molecule type" value="Genomic_DNA"/>
</dbReference>
<dbReference type="Pfam" id="PF01526">
    <property type="entry name" value="DDE_Tnp_Tn3"/>
    <property type="match status" value="1"/>
</dbReference>
<dbReference type="Proteomes" id="UP000218151">
    <property type="component" value="Unassembled WGS sequence"/>
</dbReference>
<accession>A0A2A2SAS5</accession>
<evidence type="ECO:0000259" key="1">
    <source>
        <dbReference type="Pfam" id="PF01526"/>
    </source>
</evidence>
<evidence type="ECO:0000313" key="2">
    <source>
        <dbReference type="EMBL" id="PAX06357.1"/>
    </source>
</evidence>
<dbReference type="InterPro" id="IPR002513">
    <property type="entry name" value="Tn3_Tnp_DDE_dom"/>
</dbReference>
<dbReference type="GO" id="GO:0006313">
    <property type="term" value="P:DNA transposition"/>
    <property type="evidence" value="ECO:0007669"/>
    <property type="project" value="InterPro"/>
</dbReference>